<evidence type="ECO:0000313" key="2">
    <source>
        <dbReference type="EMBL" id="NMH96607.1"/>
    </source>
</evidence>
<organism evidence="2 3">
    <name type="scientific">Pseudonocardia acidicola</name>
    <dbReference type="NCBI Taxonomy" id="2724939"/>
    <lineage>
        <taxon>Bacteria</taxon>
        <taxon>Bacillati</taxon>
        <taxon>Actinomycetota</taxon>
        <taxon>Actinomycetes</taxon>
        <taxon>Pseudonocardiales</taxon>
        <taxon>Pseudonocardiaceae</taxon>
        <taxon>Pseudonocardia</taxon>
    </lineage>
</organism>
<protein>
    <submittedName>
        <fullName evidence="2">Uncharacterized protein</fullName>
    </submittedName>
</protein>
<dbReference type="EMBL" id="JAAXLA010000005">
    <property type="protein sequence ID" value="NMH96607.1"/>
    <property type="molecule type" value="Genomic_DNA"/>
</dbReference>
<gene>
    <name evidence="2" type="ORF">HF526_04650</name>
</gene>
<name>A0ABX1S725_9PSEU</name>
<keyword evidence="3" id="KW-1185">Reference proteome</keyword>
<feature type="region of interest" description="Disordered" evidence="1">
    <location>
        <begin position="422"/>
        <end position="450"/>
    </location>
</feature>
<feature type="compositionally biased region" description="Basic and acidic residues" evidence="1">
    <location>
        <begin position="438"/>
        <end position="450"/>
    </location>
</feature>
<dbReference type="RefSeq" id="WP_169379988.1">
    <property type="nucleotide sequence ID" value="NZ_JAAXLA010000005.1"/>
</dbReference>
<comment type="caution">
    <text evidence="2">The sequence shown here is derived from an EMBL/GenBank/DDBJ whole genome shotgun (WGS) entry which is preliminary data.</text>
</comment>
<sequence length="450" mass="48111">MTAPATPEGPEAEVVETALAVLAKKTRAELMLGLLEDFAAGQRTGRVVLEEFRRAEAALNADRPSLASRTGDGLRALVRSTSPDGPVPRSNRWLDAARRITTGGAPEWERLRQVGRDKDDPVPEWEIFHGLHALARRSALPGRRTSAGLSVQGIEEAMDLHGGLGASWSLHTYLREIRNRFGPDYRPGDPAELASTVLRIDAARQLVKPGGFTVGIRPGPAAPTRMIDEATMRAMTENYREVLASRLSATAGLELVRSAASGRNGQKPAGADVDRALAAGAAIVRARRARATAERVRERAVELRSRRIASGSTALFATAGVTGLGLTAVGLFGGLKFQYTTVIGLTMSAMGMVGNTLKEWTPNAEVIAAPFRAWLAEHLAARAQRAADHAIDRLYRGPAPVQSAWARARAAVTGGRSVAIAAAPRSTAQSGASPVPRLPERALPEQRRRR</sequence>
<dbReference type="Proteomes" id="UP000820669">
    <property type="component" value="Unassembled WGS sequence"/>
</dbReference>
<evidence type="ECO:0000256" key="1">
    <source>
        <dbReference type="SAM" id="MobiDB-lite"/>
    </source>
</evidence>
<reference evidence="2 3" key="1">
    <citation type="submission" date="2020-04" db="EMBL/GenBank/DDBJ databases">
        <authorList>
            <person name="Klaysubun C."/>
            <person name="Duangmal K."/>
            <person name="Lipun K."/>
        </authorList>
    </citation>
    <scope>NUCLEOTIDE SEQUENCE [LARGE SCALE GENOMIC DNA]</scope>
    <source>
        <strain evidence="2 3">K10HN5</strain>
    </source>
</reference>
<proteinExistence type="predicted"/>
<accession>A0ABX1S725</accession>
<evidence type="ECO:0000313" key="3">
    <source>
        <dbReference type="Proteomes" id="UP000820669"/>
    </source>
</evidence>